<accession>A0A099GE46</accession>
<evidence type="ECO:0000313" key="1">
    <source>
        <dbReference type="EMBL" id="KGJ20563.1"/>
    </source>
</evidence>
<dbReference type="Proteomes" id="UP000029858">
    <property type="component" value="Unassembled WGS sequence"/>
</dbReference>
<proteinExistence type="predicted"/>
<dbReference type="RefSeq" id="WP_036701542.1">
    <property type="nucleotide sequence ID" value="NZ_CP051542.1"/>
</dbReference>
<reference evidence="1 2" key="1">
    <citation type="submission" date="2014-09" db="EMBL/GenBank/DDBJ databases">
        <authorList>
            <person name="McGinnis J.M."/>
            <person name="Wolfgang W.J."/>
        </authorList>
    </citation>
    <scope>NUCLEOTIDE SEQUENCE [LARGE SCALE GENOMIC DNA]</scope>
    <source>
        <strain evidence="1 2">5503</strain>
    </source>
</reference>
<organism evidence="1 2">
    <name type="scientific">Paracoccus sanguinis</name>
    <dbReference type="NCBI Taxonomy" id="1545044"/>
    <lineage>
        <taxon>Bacteria</taxon>
        <taxon>Pseudomonadati</taxon>
        <taxon>Pseudomonadota</taxon>
        <taxon>Alphaproteobacteria</taxon>
        <taxon>Rhodobacterales</taxon>
        <taxon>Paracoccaceae</taxon>
        <taxon>Paracoccus</taxon>
    </lineage>
</organism>
<reference evidence="1 2" key="2">
    <citation type="submission" date="2014-10" db="EMBL/GenBank/DDBJ databases">
        <title>Paracoccus sanguinis sp. nov., isolated from clinical specimens of New York State patients.</title>
        <authorList>
            <person name="Mingle L.A."/>
            <person name="Cole J.A."/>
            <person name="Lapierre P."/>
            <person name="Musser K.A."/>
        </authorList>
    </citation>
    <scope>NUCLEOTIDE SEQUENCE [LARGE SCALE GENOMIC DNA]</scope>
    <source>
        <strain evidence="1 2">5503</strain>
    </source>
</reference>
<protein>
    <submittedName>
        <fullName evidence="1">Uncharacterized protein</fullName>
    </submittedName>
</protein>
<accession>A0A099GEI3</accession>
<sequence length="90" mass="9948">MINPEDILDMTSLSRDEIAAVAEHEHLGQVDAARLSEWLMTHRGGGHRVEQMISDDIRAALHADNLPHARDLYATLKAFLAEHPDAVRGG</sequence>
<evidence type="ECO:0000313" key="2">
    <source>
        <dbReference type="Proteomes" id="UP000029858"/>
    </source>
</evidence>
<gene>
    <name evidence="1" type="ORF">IX56_13820</name>
</gene>
<name>A0A099GE46_9RHOB</name>
<dbReference type="AlphaFoldDB" id="A0A099GE46"/>
<dbReference type="EMBL" id="JRKQ01000090">
    <property type="protein sequence ID" value="KGJ20563.1"/>
    <property type="molecule type" value="Genomic_DNA"/>
</dbReference>
<comment type="caution">
    <text evidence="1">The sequence shown here is derived from an EMBL/GenBank/DDBJ whole genome shotgun (WGS) entry which is preliminary data.</text>
</comment>